<dbReference type="Proteomes" id="UP000663845">
    <property type="component" value="Unassembled WGS sequence"/>
</dbReference>
<dbReference type="Proteomes" id="UP000663844">
    <property type="component" value="Unassembled WGS sequence"/>
</dbReference>
<accession>A0A813S0N2</accession>
<comment type="caution">
    <text evidence="1">The sequence shown here is derived from an EMBL/GenBank/DDBJ whole genome shotgun (WGS) entry which is preliminary data.</text>
</comment>
<evidence type="ECO:0000313" key="2">
    <source>
        <dbReference type="EMBL" id="CAF3724105.1"/>
    </source>
</evidence>
<dbReference type="EMBL" id="CAJOAZ010000853">
    <property type="protein sequence ID" value="CAF3724105.1"/>
    <property type="molecule type" value="Genomic_DNA"/>
</dbReference>
<dbReference type="AlphaFoldDB" id="A0A813S0N2"/>
<evidence type="ECO:0000313" key="1">
    <source>
        <dbReference type="EMBL" id="CAF0790481.1"/>
    </source>
</evidence>
<organism evidence="1 3">
    <name type="scientific">Adineta steineri</name>
    <dbReference type="NCBI Taxonomy" id="433720"/>
    <lineage>
        <taxon>Eukaryota</taxon>
        <taxon>Metazoa</taxon>
        <taxon>Spiralia</taxon>
        <taxon>Gnathifera</taxon>
        <taxon>Rotifera</taxon>
        <taxon>Eurotatoria</taxon>
        <taxon>Bdelloidea</taxon>
        <taxon>Adinetida</taxon>
        <taxon>Adinetidae</taxon>
        <taxon>Adineta</taxon>
    </lineage>
</organism>
<reference evidence="1" key="1">
    <citation type="submission" date="2021-02" db="EMBL/GenBank/DDBJ databases">
        <authorList>
            <person name="Nowell W R."/>
        </authorList>
    </citation>
    <scope>NUCLEOTIDE SEQUENCE</scope>
</reference>
<proteinExistence type="predicted"/>
<dbReference type="EMBL" id="CAJNOG010000027">
    <property type="protein sequence ID" value="CAF0790481.1"/>
    <property type="molecule type" value="Genomic_DNA"/>
</dbReference>
<name>A0A813S0N2_9BILA</name>
<evidence type="ECO:0000313" key="3">
    <source>
        <dbReference type="Proteomes" id="UP000663845"/>
    </source>
</evidence>
<gene>
    <name evidence="1" type="ORF">JYZ213_LOCUS4700</name>
    <name evidence="2" type="ORF">OXD698_LOCUS13834</name>
</gene>
<protein>
    <submittedName>
        <fullName evidence="1">Uncharacterized protein</fullName>
    </submittedName>
</protein>
<sequence>MPHHHHHENTCTQKDITLDTPDTLYSNSYAVVVSSITLNDAEWNDVVSHLFELHPNAQKFVYSDNDILSIRSGLQTLMPRYVAFVCQPNECGRIFVAKCHCLMRTLDDDPYIDAMWSIITGIDAEHALKSIDNESIPQPFIIQRSINFTNIDQSLFETCFTFSDAKQGCWYGKNCSLDDGSGEERNQGEEYPRAPALIFTEKLNEIEPDLLITTGHGTEQSIEMPWSLGKLEVQETYLAPLDNNSESVAPIIEISSNPKIFLPIANCLVGHCNGSQCMVTTFLGRMGVRQMCGYTVRTWFGRAGWGTLDLWKSISGRLTLADAYFLHQACMTYNLKSIDSRYLEFKFDVSDDDPCYETIVEQLEKQYHLENESIDDKVLEQIYGLCYDRDTFVFYGDPAFIAKLGENINKALLTTKFLRISETTHQFIIEYKDIDIAQSFSLPIGNLFTNRIEDYKILNGFEYEPILTDNFLIILKPTPLDKQSTTIKIDFYGVLIN</sequence>